<dbReference type="AlphaFoldDB" id="A0A0L8I1W6"/>
<proteinExistence type="predicted"/>
<protein>
    <submittedName>
        <fullName evidence="1">Uncharacterized protein</fullName>
    </submittedName>
</protein>
<dbReference type="Gene3D" id="3.80.10.10">
    <property type="entry name" value="Ribonuclease Inhibitor"/>
    <property type="match status" value="1"/>
</dbReference>
<dbReference type="OrthoDB" id="10056090at2759"/>
<evidence type="ECO:0000313" key="1">
    <source>
        <dbReference type="EMBL" id="KOF95452.1"/>
    </source>
</evidence>
<gene>
    <name evidence="1" type="ORF">OCBIM_22038344mg</name>
</gene>
<accession>A0A0L8I1W6</accession>
<reference evidence="1" key="1">
    <citation type="submission" date="2015-07" db="EMBL/GenBank/DDBJ databases">
        <title>MeaNS - Measles Nucleotide Surveillance Program.</title>
        <authorList>
            <person name="Tran T."/>
            <person name="Druce J."/>
        </authorList>
    </citation>
    <scope>NUCLEOTIDE SEQUENCE</scope>
    <source>
        <strain evidence="1">UCB-OBI-ISO-001</strain>
        <tissue evidence="1">Gonad</tissue>
    </source>
</reference>
<dbReference type="InterPro" id="IPR032675">
    <property type="entry name" value="LRR_dom_sf"/>
</dbReference>
<name>A0A0L8I1W6_OCTBM</name>
<sequence>MFQFGDAGLQLISEHLVRLQVLNLCETPVTDKGLICLAALKNLRKLNLNSTCLSALTFEGLKEKLPALQECDVRYTEAW</sequence>
<dbReference type="EMBL" id="KQ416737">
    <property type="protein sequence ID" value="KOF95452.1"/>
    <property type="molecule type" value="Genomic_DNA"/>
</dbReference>
<dbReference type="OMA" id="LICEHMQ"/>
<dbReference type="SUPFAM" id="SSF52047">
    <property type="entry name" value="RNI-like"/>
    <property type="match status" value="1"/>
</dbReference>
<organism evidence="1">
    <name type="scientific">Octopus bimaculoides</name>
    <name type="common">California two-spotted octopus</name>
    <dbReference type="NCBI Taxonomy" id="37653"/>
    <lineage>
        <taxon>Eukaryota</taxon>
        <taxon>Metazoa</taxon>
        <taxon>Spiralia</taxon>
        <taxon>Lophotrochozoa</taxon>
        <taxon>Mollusca</taxon>
        <taxon>Cephalopoda</taxon>
        <taxon>Coleoidea</taxon>
        <taxon>Octopodiformes</taxon>
        <taxon>Octopoda</taxon>
        <taxon>Incirrata</taxon>
        <taxon>Octopodidae</taxon>
        <taxon>Octopus</taxon>
    </lineage>
</organism>